<organism evidence="1 2">
    <name type="scientific">Haloterrigena gelatinilytica</name>
    <dbReference type="NCBI Taxonomy" id="2741724"/>
    <lineage>
        <taxon>Archaea</taxon>
        <taxon>Methanobacteriati</taxon>
        <taxon>Methanobacteriota</taxon>
        <taxon>Stenosarchaea group</taxon>
        <taxon>Halobacteria</taxon>
        <taxon>Halobacteriales</taxon>
        <taxon>Natrialbaceae</taxon>
        <taxon>Haloterrigena</taxon>
    </lineage>
</organism>
<protein>
    <submittedName>
        <fullName evidence="1">Uncharacterized protein</fullName>
    </submittedName>
</protein>
<evidence type="ECO:0000313" key="2">
    <source>
        <dbReference type="Proteomes" id="UP000728647"/>
    </source>
</evidence>
<name>A0A8J8KAF3_9EURY</name>
<dbReference type="PROSITE" id="PS51318">
    <property type="entry name" value="TAT"/>
    <property type="match status" value="1"/>
</dbReference>
<dbReference type="Pfam" id="PF20127">
    <property type="entry name" value="DUF6517"/>
    <property type="match status" value="1"/>
</dbReference>
<gene>
    <name evidence="1" type="ORF">HT576_03880</name>
</gene>
<dbReference type="InterPro" id="IPR006311">
    <property type="entry name" value="TAT_signal"/>
</dbReference>
<reference evidence="1" key="1">
    <citation type="submission" date="2020-06" db="EMBL/GenBank/DDBJ databases">
        <title>Haloterrigena sp. nov., an extremely halophilic archaeon isolated from a saline sediment.</title>
        <authorList>
            <person name="Liu B.-B."/>
        </authorList>
    </citation>
    <scope>NUCLEOTIDE SEQUENCE</scope>
    <source>
        <strain evidence="1">SYSU A121-1</strain>
    </source>
</reference>
<dbReference type="PROSITE" id="PS51257">
    <property type="entry name" value="PROKAR_LIPOPROTEIN"/>
    <property type="match status" value="1"/>
</dbReference>
<dbReference type="OrthoDB" id="205286at2157"/>
<dbReference type="EMBL" id="JABURA010000001">
    <property type="protein sequence ID" value="NUB90175.1"/>
    <property type="molecule type" value="Genomic_DNA"/>
</dbReference>
<dbReference type="RefSeq" id="WP_174701313.1">
    <property type="nucleotide sequence ID" value="NZ_JABURA010000001.1"/>
</dbReference>
<evidence type="ECO:0000313" key="1">
    <source>
        <dbReference type="EMBL" id="NUB90175.1"/>
    </source>
</evidence>
<sequence>MTFTRRGFLAAGATAGASALAGCTDFVADSLSSDSATVARGALEETGYAERTVEEVVVERTVGRFGLERTIEARNWYAEYDRALALDALGLGRLQASVVSALTTPQVSVLGKTFNPVGDYSTDELVALIQSRYDELEGVERVGAESVSILGTETTLVRYRAEARLIDAGTTVDVFLQVGEPVAHGDDFVIGVAVFPQARGFETESGNVRTLLQTLEHD</sequence>
<accession>A0A8J8KAF3</accession>
<proteinExistence type="predicted"/>
<dbReference type="InterPro" id="IPR045396">
    <property type="entry name" value="DUF6517"/>
</dbReference>
<dbReference type="Proteomes" id="UP000728647">
    <property type="component" value="Unassembled WGS sequence"/>
</dbReference>
<dbReference type="AlphaFoldDB" id="A0A8J8KAF3"/>
<comment type="caution">
    <text evidence="1">The sequence shown here is derived from an EMBL/GenBank/DDBJ whole genome shotgun (WGS) entry which is preliminary data.</text>
</comment>